<dbReference type="EMBL" id="LR796351">
    <property type="protein sequence ID" value="CAB4139495.1"/>
    <property type="molecule type" value="Genomic_DNA"/>
</dbReference>
<gene>
    <name evidence="1" type="ORF">UFOVP338_47</name>
</gene>
<reference evidence="1" key="1">
    <citation type="submission" date="2020-04" db="EMBL/GenBank/DDBJ databases">
        <authorList>
            <person name="Chiriac C."/>
            <person name="Salcher M."/>
            <person name="Ghai R."/>
            <person name="Kavagutti S V."/>
        </authorList>
    </citation>
    <scope>NUCLEOTIDE SEQUENCE</scope>
</reference>
<protein>
    <submittedName>
        <fullName evidence="1">Uncharacterized protein</fullName>
    </submittedName>
</protein>
<sequence length="49" mass="5657">MTLTEKQTYWKQLENQQKAIDQLSQNEPAMMRLMIAVNNAPKGNNNGKH</sequence>
<accession>A0A6J5LY98</accession>
<evidence type="ECO:0000313" key="1">
    <source>
        <dbReference type="EMBL" id="CAB4139495.1"/>
    </source>
</evidence>
<proteinExistence type="predicted"/>
<name>A0A6J5LY98_9CAUD</name>
<organism evidence="1">
    <name type="scientific">uncultured Caudovirales phage</name>
    <dbReference type="NCBI Taxonomy" id="2100421"/>
    <lineage>
        <taxon>Viruses</taxon>
        <taxon>Duplodnaviria</taxon>
        <taxon>Heunggongvirae</taxon>
        <taxon>Uroviricota</taxon>
        <taxon>Caudoviricetes</taxon>
        <taxon>Peduoviridae</taxon>
        <taxon>Maltschvirus</taxon>
        <taxon>Maltschvirus maltsch</taxon>
    </lineage>
</organism>